<dbReference type="PANTHER" id="PTHR46401:SF2">
    <property type="entry name" value="GLYCOSYLTRANSFERASE WBBK-RELATED"/>
    <property type="match status" value="1"/>
</dbReference>
<dbReference type="SUPFAM" id="SSF53756">
    <property type="entry name" value="UDP-Glycosyltransferase/glycogen phosphorylase"/>
    <property type="match status" value="1"/>
</dbReference>
<sequence>MNILLDNIIFSLQKSGGASVVWQQHIERILKDRDFQCQFLEYENADLNFFRKHLSIDNELIDVKSKQFIKLNRYLNLNSKVTDKHLFHSSYYRVEKGKNSINVTTVHDFTYEHFISGLSQKVHTWQKNLAINSSDGIICISESTKKDLLNFLPHIDPKKIKVIYNGVDEDFKPLAKDVIFDKKHPFKDYEYAIYVGDRKSAYKNFAMAVEACMLANIPLVMIGGGILSDLECNFLKNKLGLGKFSILLGVEVQDLNYYYNKALFLLYPSLYEGFGIPVVEAQKAGCPVITTNSSSIPEVIGNMYLAINNPTPQLIFKKMQELSINSNLRSETIDLGFEKSKQFSWNETYDKTKEFYEELYNK</sequence>
<dbReference type="PANTHER" id="PTHR46401">
    <property type="entry name" value="GLYCOSYLTRANSFERASE WBBK-RELATED"/>
    <property type="match status" value="1"/>
</dbReference>
<dbReference type="CDD" id="cd03809">
    <property type="entry name" value="GT4_MtfB-like"/>
    <property type="match status" value="1"/>
</dbReference>
<evidence type="ECO:0000259" key="3">
    <source>
        <dbReference type="Pfam" id="PF13439"/>
    </source>
</evidence>
<accession>A0A226HD26</accession>
<dbReference type="Pfam" id="PF13439">
    <property type="entry name" value="Glyco_transf_4"/>
    <property type="match status" value="1"/>
</dbReference>
<evidence type="ECO:0000256" key="1">
    <source>
        <dbReference type="ARBA" id="ARBA00022679"/>
    </source>
</evidence>
<dbReference type="EMBL" id="MUGW01000020">
    <property type="protein sequence ID" value="OXA92193.1"/>
    <property type="molecule type" value="Genomic_DNA"/>
</dbReference>
<dbReference type="Proteomes" id="UP000198345">
    <property type="component" value="Unassembled WGS sequence"/>
</dbReference>
<dbReference type="InterPro" id="IPR028098">
    <property type="entry name" value="Glyco_trans_4-like_N"/>
</dbReference>
<evidence type="ECO:0008006" key="6">
    <source>
        <dbReference type="Google" id="ProtNLM"/>
    </source>
</evidence>
<keyword evidence="5" id="KW-1185">Reference proteome</keyword>
<name>A0A226HD26_9FLAO</name>
<protein>
    <recommendedName>
        <fullName evidence="6">Glycosyltransferase</fullName>
    </recommendedName>
</protein>
<dbReference type="Pfam" id="PF00534">
    <property type="entry name" value="Glycos_transf_1"/>
    <property type="match status" value="1"/>
</dbReference>
<evidence type="ECO:0000313" key="5">
    <source>
        <dbReference type="Proteomes" id="UP000198345"/>
    </source>
</evidence>
<feature type="domain" description="Glycosyl transferase family 1" evidence="2">
    <location>
        <begin position="179"/>
        <end position="332"/>
    </location>
</feature>
<feature type="domain" description="Glycosyltransferase subfamily 4-like N-terminal" evidence="3">
    <location>
        <begin position="103"/>
        <end position="170"/>
    </location>
</feature>
<evidence type="ECO:0000313" key="4">
    <source>
        <dbReference type="EMBL" id="OXA92193.1"/>
    </source>
</evidence>
<dbReference type="Gene3D" id="3.40.50.2000">
    <property type="entry name" value="Glycogen Phosphorylase B"/>
    <property type="match status" value="2"/>
</dbReference>
<dbReference type="OrthoDB" id="9801609at2"/>
<proteinExistence type="predicted"/>
<dbReference type="InterPro" id="IPR001296">
    <property type="entry name" value="Glyco_trans_1"/>
</dbReference>
<organism evidence="4 5">
    <name type="scientific">Flavobacterium hercynium</name>
    <dbReference type="NCBI Taxonomy" id="387094"/>
    <lineage>
        <taxon>Bacteria</taxon>
        <taxon>Pseudomonadati</taxon>
        <taxon>Bacteroidota</taxon>
        <taxon>Flavobacteriia</taxon>
        <taxon>Flavobacteriales</taxon>
        <taxon>Flavobacteriaceae</taxon>
        <taxon>Flavobacterium</taxon>
    </lineage>
</organism>
<dbReference type="GO" id="GO:0016757">
    <property type="term" value="F:glycosyltransferase activity"/>
    <property type="evidence" value="ECO:0007669"/>
    <property type="project" value="InterPro"/>
</dbReference>
<evidence type="ECO:0000259" key="2">
    <source>
        <dbReference type="Pfam" id="PF00534"/>
    </source>
</evidence>
<dbReference type="AlphaFoldDB" id="A0A226HD26"/>
<reference evidence="4 5" key="1">
    <citation type="submission" date="2016-11" db="EMBL/GenBank/DDBJ databases">
        <title>Whole genomes of Flavobacteriaceae.</title>
        <authorList>
            <person name="Stine C."/>
            <person name="Li C."/>
            <person name="Tadesse D."/>
        </authorList>
    </citation>
    <scope>NUCLEOTIDE SEQUENCE [LARGE SCALE GENOMIC DNA]</scope>
    <source>
        <strain evidence="4 5">DSM 18292</strain>
    </source>
</reference>
<comment type="caution">
    <text evidence="4">The sequence shown here is derived from an EMBL/GenBank/DDBJ whole genome shotgun (WGS) entry which is preliminary data.</text>
</comment>
<keyword evidence="1" id="KW-0808">Transferase</keyword>
<dbReference type="GO" id="GO:0009103">
    <property type="term" value="P:lipopolysaccharide biosynthetic process"/>
    <property type="evidence" value="ECO:0007669"/>
    <property type="project" value="TreeGrafter"/>
</dbReference>
<gene>
    <name evidence="4" type="ORF">B0A66_10535</name>
</gene>
<dbReference type="RefSeq" id="WP_089049792.1">
    <property type="nucleotide sequence ID" value="NZ_FXTV01000008.1"/>
</dbReference>